<feature type="compositionally biased region" description="Basic and acidic residues" evidence="1">
    <location>
        <begin position="375"/>
        <end position="392"/>
    </location>
</feature>
<organism evidence="3">
    <name type="scientific">Daucus carota subsp. sativus</name>
    <name type="common">Carrot</name>
    <dbReference type="NCBI Taxonomy" id="79200"/>
    <lineage>
        <taxon>Eukaryota</taxon>
        <taxon>Viridiplantae</taxon>
        <taxon>Streptophyta</taxon>
        <taxon>Embryophyta</taxon>
        <taxon>Tracheophyta</taxon>
        <taxon>Spermatophyta</taxon>
        <taxon>Magnoliopsida</taxon>
        <taxon>eudicotyledons</taxon>
        <taxon>Gunneridae</taxon>
        <taxon>Pentapetalae</taxon>
        <taxon>asterids</taxon>
        <taxon>campanulids</taxon>
        <taxon>Apiales</taxon>
        <taxon>Apiaceae</taxon>
        <taxon>Apioideae</taxon>
        <taxon>Scandiceae</taxon>
        <taxon>Daucinae</taxon>
        <taxon>Daucus</taxon>
        <taxon>Daucus sect. Daucus</taxon>
    </lineage>
</organism>
<accession>A0A164Y224</accession>
<dbReference type="InterPro" id="IPR001623">
    <property type="entry name" value="DnaJ_domain"/>
</dbReference>
<dbReference type="PRINTS" id="PR00625">
    <property type="entry name" value="JDOMAIN"/>
</dbReference>
<feature type="region of interest" description="Disordered" evidence="1">
    <location>
        <begin position="324"/>
        <end position="424"/>
    </location>
</feature>
<dbReference type="InterPro" id="IPR036869">
    <property type="entry name" value="J_dom_sf"/>
</dbReference>
<evidence type="ECO:0000313" key="4">
    <source>
        <dbReference type="EMBL" id="WOH00206.1"/>
    </source>
</evidence>
<dbReference type="EMBL" id="CP093347">
    <property type="protein sequence ID" value="WOH00206.1"/>
    <property type="molecule type" value="Genomic_DNA"/>
</dbReference>
<dbReference type="AlphaFoldDB" id="A0A164Y224"/>
<feature type="domain" description="J" evidence="2">
    <location>
        <begin position="66"/>
        <end position="130"/>
    </location>
</feature>
<dbReference type="SUPFAM" id="SSF46565">
    <property type="entry name" value="Chaperone J-domain"/>
    <property type="match status" value="1"/>
</dbReference>
<dbReference type="EMBL" id="LNRQ01000005">
    <property type="protein sequence ID" value="KZM93868.1"/>
    <property type="molecule type" value="Genomic_DNA"/>
</dbReference>
<dbReference type="Pfam" id="PF00226">
    <property type="entry name" value="DnaJ"/>
    <property type="match status" value="1"/>
</dbReference>
<gene>
    <name evidence="3" type="ORF">DCAR_017113</name>
    <name evidence="4" type="ORF">DCAR_0519564</name>
</gene>
<dbReference type="OrthoDB" id="10250354at2759"/>
<reference evidence="3" key="1">
    <citation type="journal article" date="2016" name="Nat. Genet.">
        <title>A high-quality carrot genome assembly provides new insights into carotenoid accumulation and asterid genome evolution.</title>
        <authorList>
            <person name="Iorizzo M."/>
            <person name="Ellison S."/>
            <person name="Senalik D."/>
            <person name="Zeng P."/>
            <person name="Satapoomin P."/>
            <person name="Huang J."/>
            <person name="Bowman M."/>
            <person name="Iovene M."/>
            <person name="Sanseverino W."/>
            <person name="Cavagnaro P."/>
            <person name="Yildiz M."/>
            <person name="Macko-Podgorni A."/>
            <person name="Moranska E."/>
            <person name="Grzebelus E."/>
            <person name="Grzebelus D."/>
            <person name="Ashrafi H."/>
            <person name="Zheng Z."/>
            <person name="Cheng S."/>
            <person name="Spooner D."/>
            <person name="Van Deynze A."/>
            <person name="Simon P."/>
        </authorList>
    </citation>
    <scope>NUCLEOTIDE SEQUENCE [LARGE SCALE GENOMIC DNA]</scope>
    <source>
        <tissue evidence="3">Leaf</tissue>
    </source>
</reference>
<dbReference type="CDD" id="cd06257">
    <property type="entry name" value="DnaJ"/>
    <property type="match status" value="1"/>
</dbReference>
<dbReference type="OMA" id="GCEANFV"/>
<dbReference type="PANTHER" id="PTHR45089:SF57">
    <property type="entry name" value="DNAJ HEAT SHOCK N-TERMINAL DOMAIN-CONTAINING PROTEIN"/>
    <property type="match status" value="1"/>
</dbReference>
<dbReference type="PANTHER" id="PTHR45089">
    <property type="entry name" value="DNAJ HEAT SHOCK AMINO-TERMINAL DOMAIN PROTEIN-RELATED"/>
    <property type="match status" value="1"/>
</dbReference>
<evidence type="ECO:0000259" key="2">
    <source>
        <dbReference type="PROSITE" id="PS50076"/>
    </source>
</evidence>
<evidence type="ECO:0000313" key="3">
    <source>
        <dbReference type="EMBL" id="KZM93868.1"/>
    </source>
</evidence>
<feature type="region of interest" description="Disordered" evidence="1">
    <location>
        <begin position="223"/>
        <end position="243"/>
    </location>
</feature>
<dbReference type="Gramene" id="KZM93868">
    <property type="protein sequence ID" value="KZM93868"/>
    <property type="gene ID" value="DCAR_017113"/>
</dbReference>
<keyword evidence="5" id="KW-1185">Reference proteome</keyword>
<protein>
    <recommendedName>
        <fullName evidence="2">J domain-containing protein</fullName>
    </recommendedName>
</protein>
<dbReference type="Proteomes" id="UP000077755">
    <property type="component" value="Chromosome 5"/>
</dbReference>
<name>A0A164Y224_DAUCS</name>
<dbReference type="Gene3D" id="1.10.287.110">
    <property type="entry name" value="DnaJ domain"/>
    <property type="match status" value="1"/>
</dbReference>
<evidence type="ECO:0000313" key="5">
    <source>
        <dbReference type="Proteomes" id="UP000077755"/>
    </source>
</evidence>
<dbReference type="InterPro" id="IPR024593">
    <property type="entry name" value="DUF3444"/>
</dbReference>
<dbReference type="KEGG" id="dcr:108221084"/>
<sequence length="682" mass="76618">MECLRKAIEAKETAEKKMLIDDFQGGRISAMEANKLFPQLQNISQILAVCDVHCAAQKIVFGSEKDWYEILQVERLSDDATIKKQYRKLALLLHPDKNKFPGAEAAFKLIGEANMVLSDKVRRASFDIKHRAYKTAPLPKAPPRQRKTNAVVKKAEVKNMKPDASDYQFNKNYSTQSTIPKMFSNLGTFFCHLCKRQYPIKPLNRVSSCPNCFKENVFNRQGAAPESKQDNFRPQGGNAVPQRTQVPVQGFRVGVQYTGRFPSSELRSEVNPGRKFGSEHVKQTGCTIEVGGQGTKFTNTNMGCEANFVPCFGAEQMKHTAGTNKINGSVKSKAEDVSSKANMSNAESAKAKVSSISKDKSRKRRKSEADITDNYENRSSIREELTSKERRGNPTASCNIEESINSTRKSSRQRKDVSYNESIDDDDDFMSPYNKISEDDKVKAAHAAVPPAVVDEYPDPEFSDFDKIRNQNSVTVNQIWACYDTVDGMPRFYAKIKKVDLLKSKLRIAWLEADPEKQEEIDWVNEELPVSCGKFMCVYPEETLDYHTLSHLVGFEKGNNKHSYIVYPKKGETWALFTNWDIGWSSEPDKHRENKMEIVEILSDFCLNSGIIVGYLGKVKGFVSVYQRKSEGAASVLIPSSEMLRFSHQIPSFRMTGSEGVGVPQGSFELDPAALPVDPKGV</sequence>
<dbReference type="STRING" id="79200.A0A164Y224"/>
<dbReference type="SMART" id="SM00271">
    <property type="entry name" value="DnaJ"/>
    <property type="match status" value="1"/>
</dbReference>
<proteinExistence type="predicted"/>
<dbReference type="PROSITE" id="PS50076">
    <property type="entry name" value="DNAJ_2"/>
    <property type="match status" value="1"/>
</dbReference>
<reference evidence="4" key="2">
    <citation type="submission" date="2022-03" db="EMBL/GenBank/DDBJ databases">
        <title>Draft title - Genomic analysis of global carrot germplasm unveils the trajectory of domestication and the origin of high carotenoid orange carrot.</title>
        <authorList>
            <person name="Iorizzo M."/>
            <person name="Ellison S."/>
            <person name="Senalik D."/>
            <person name="Macko-Podgorni A."/>
            <person name="Grzebelus D."/>
            <person name="Bostan H."/>
            <person name="Rolling W."/>
            <person name="Curaba J."/>
            <person name="Simon P."/>
        </authorList>
    </citation>
    <scope>NUCLEOTIDE SEQUENCE</scope>
    <source>
        <tissue evidence="4">Leaf</tissue>
    </source>
</reference>
<feature type="compositionally biased region" description="Polar residues" evidence="1">
    <location>
        <begin position="394"/>
        <end position="408"/>
    </location>
</feature>
<evidence type="ECO:0000256" key="1">
    <source>
        <dbReference type="SAM" id="MobiDB-lite"/>
    </source>
</evidence>
<dbReference type="Pfam" id="PF11926">
    <property type="entry name" value="DUF3444"/>
    <property type="match status" value="1"/>
</dbReference>